<feature type="region of interest" description="Disordered" evidence="1">
    <location>
        <begin position="180"/>
        <end position="202"/>
    </location>
</feature>
<feature type="region of interest" description="Disordered" evidence="1">
    <location>
        <begin position="40"/>
        <end position="72"/>
    </location>
</feature>
<gene>
    <name evidence="2" type="ORF">JOL62DRAFT_611388</name>
</gene>
<proteinExistence type="predicted"/>
<keyword evidence="3" id="KW-1185">Reference proteome</keyword>
<evidence type="ECO:0000256" key="1">
    <source>
        <dbReference type="SAM" id="MobiDB-lite"/>
    </source>
</evidence>
<evidence type="ECO:0000313" key="2">
    <source>
        <dbReference type="EMBL" id="KAK7611463.1"/>
    </source>
</evidence>
<accession>A0ABR1N8D2</accession>
<protein>
    <submittedName>
        <fullName evidence="2">Uncharacterized protein</fullName>
    </submittedName>
</protein>
<comment type="caution">
    <text evidence="2">The sequence shown here is derived from an EMBL/GenBank/DDBJ whole genome shotgun (WGS) entry which is preliminary data.</text>
</comment>
<sequence>MSSSIKNDSVERTMKVDNTEVPTIMEYGPRTYIHQVYRARHGAHNPPPPFSSNQANVQRPKDVAAPSRESFPAADIRAATLELKVPKGRRRERSNALTEQGAAIEAFDLQTSSAEMKDAPSAIEPSNTQSTAVSDSSMSSAACAANSTSQSISSLGGASHVSLLERRRRLRIAAIVAPLNTSSAPRLGDKPDLSDQNSSADE</sequence>
<evidence type="ECO:0000313" key="3">
    <source>
        <dbReference type="Proteomes" id="UP001367316"/>
    </source>
</evidence>
<reference evidence="2 3" key="1">
    <citation type="submission" date="2024-04" db="EMBL/GenBank/DDBJ databases">
        <title>Phyllosticta paracitricarpa is synonymous to the EU quarantine fungus P. citricarpa based on phylogenomic analyses.</title>
        <authorList>
            <consortium name="Lawrence Berkeley National Laboratory"/>
            <person name="Van ingen-buijs V.A."/>
            <person name="Van westerhoven A.C."/>
            <person name="Haridas S."/>
            <person name="Skiadas P."/>
            <person name="Martin F."/>
            <person name="Groenewald J.Z."/>
            <person name="Crous P.W."/>
            <person name="Seidl M.F."/>
        </authorList>
    </citation>
    <scope>NUCLEOTIDE SEQUENCE [LARGE SCALE GENOMIC DNA]</scope>
    <source>
        <strain evidence="2 3">CBS 141358</strain>
    </source>
</reference>
<name>A0ABR1N8D2_9PEZI</name>
<dbReference type="Proteomes" id="UP001367316">
    <property type="component" value="Unassembled WGS sequence"/>
</dbReference>
<organism evidence="2 3">
    <name type="scientific">Phyllosticta paracitricarpa</name>
    <dbReference type="NCBI Taxonomy" id="2016321"/>
    <lineage>
        <taxon>Eukaryota</taxon>
        <taxon>Fungi</taxon>
        <taxon>Dikarya</taxon>
        <taxon>Ascomycota</taxon>
        <taxon>Pezizomycotina</taxon>
        <taxon>Dothideomycetes</taxon>
        <taxon>Dothideomycetes incertae sedis</taxon>
        <taxon>Botryosphaeriales</taxon>
        <taxon>Phyllostictaceae</taxon>
        <taxon>Phyllosticta</taxon>
    </lineage>
</organism>
<dbReference type="EMBL" id="JBBPBF010000013">
    <property type="protein sequence ID" value="KAK7611463.1"/>
    <property type="molecule type" value="Genomic_DNA"/>
</dbReference>